<evidence type="ECO:0000256" key="4">
    <source>
        <dbReference type="ARBA" id="ARBA00022448"/>
    </source>
</evidence>
<dbReference type="STRING" id="1891675.B1H58_12025"/>
<dbReference type="InterPro" id="IPR051548">
    <property type="entry name" value="Grx-like_ET"/>
</dbReference>
<proteinExistence type="inferred from homology"/>
<name>A0A1W6B6F5_9GAMM</name>
<dbReference type="NCBIfam" id="TIGR02194">
    <property type="entry name" value="GlrX_NrdH"/>
    <property type="match status" value="1"/>
</dbReference>
<evidence type="ECO:0000256" key="1">
    <source>
        <dbReference type="ARBA" id="ARBA00002292"/>
    </source>
</evidence>
<dbReference type="EMBL" id="CP019706">
    <property type="protein sequence ID" value="ARJ42678.1"/>
    <property type="molecule type" value="Genomic_DNA"/>
</dbReference>
<feature type="domain" description="Glutaredoxin" evidence="8">
    <location>
        <begin position="3"/>
        <end position="61"/>
    </location>
</feature>
<dbReference type="GO" id="GO:0009055">
    <property type="term" value="F:electron transfer activity"/>
    <property type="evidence" value="ECO:0007669"/>
    <property type="project" value="TreeGrafter"/>
</dbReference>
<evidence type="ECO:0000256" key="7">
    <source>
        <dbReference type="ARBA" id="ARBA00023284"/>
    </source>
</evidence>
<keyword evidence="4" id="KW-0813">Transport</keyword>
<comment type="similarity">
    <text evidence="2">Belongs to the glutaredoxin family.</text>
</comment>
<evidence type="ECO:0000256" key="6">
    <source>
        <dbReference type="ARBA" id="ARBA00023157"/>
    </source>
</evidence>
<reference evidence="9 10" key="1">
    <citation type="submission" date="2017-02" db="EMBL/GenBank/DDBJ databases">
        <title>Complete genome sequence of the drought resistance-promoting endophyte Pantoea alhagi LTYR-11Z.</title>
        <authorList>
            <person name="Zhang L."/>
        </authorList>
    </citation>
    <scope>NUCLEOTIDE SEQUENCE [LARGE SCALE GENOMIC DNA]</scope>
    <source>
        <strain evidence="9 10">LTYR-11Z</strain>
    </source>
</reference>
<dbReference type="CDD" id="cd02976">
    <property type="entry name" value="NrdH"/>
    <property type="match status" value="1"/>
</dbReference>
<evidence type="ECO:0000256" key="5">
    <source>
        <dbReference type="ARBA" id="ARBA00022982"/>
    </source>
</evidence>
<evidence type="ECO:0000313" key="9">
    <source>
        <dbReference type="EMBL" id="ARJ42678.1"/>
    </source>
</evidence>
<dbReference type="InterPro" id="IPR036249">
    <property type="entry name" value="Thioredoxin-like_sf"/>
</dbReference>
<accession>A0A1W6B6F5</accession>
<dbReference type="AlphaFoldDB" id="A0A1W6B6F5"/>
<dbReference type="RefSeq" id="WP_085070565.1">
    <property type="nucleotide sequence ID" value="NZ_CP019706.1"/>
</dbReference>
<dbReference type="PANTHER" id="PTHR34386">
    <property type="entry name" value="GLUTAREDOXIN"/>
    <property type="match status" value="1"/>
</dbReference>
<keyword evidence="5" id="KW-0249">Electron transport</keyword>
<dbReference type="SUPFAM" id="SSF52833">
    <property type="entry name" value="Thioredoxin-like"/>
    <property type="match status" value="1"/>
</dbReference>
<keyword evidence="10" id="KW-1185">Reference proteome</keyword>
<dbReference type="OrthoDB" id="8545217at2"/>
<protein>
    <recommendedName>
        <fullName evidence="3">Glutaredoxin-like protein NrdH</fullName>
    </recommendedName>
</protein>
<gene>
    <name evidence="9" type="ORF">B1H58_12025</name>
</gene>
<dbReference type="Proteomes" id="UP000192900">
    <property type="component" value="Chromosome"/>
</dbReference>
<dbReference type="InterPro" id="IPR002109">
    <property type="entry name" value="Glutaredoxin"/>
</dbReference>
<keyword evidence="7" id="KW-0676">Redox-active center</keyword>
<sequence length="80" mass="9109">MLITIYTKNNCMQCTATKNMMDKLGLTWQLINLDDEPNAIENLKALGYRQLPVVMADGEHWSGFRPDKLMRLAQPQQALG</sequence>
<dbReference type="KEGG" id="palh:B1H58_12025"/>
<comment type="function">
    <text evidence="1">Electron transport system for the ribonucleotide reductase system NrdEF.</text>
</comment>
<evidence type="ECO:0000256" key="3">
    <source>
        <dbReference type="ARBA" id="ARBA00017945"/>
    </source>
</evidence>
<evidence type="ECO:0000259" key="8">
    <source>
        <dbReference type="Pfam" id="PF00462"/>
    </source>
</evidence>
<dbReference type="Gene3D" id="3.40.30.10">
    <property type="entry name" value="Glutaredoxin"/>
    <property type="match status" value="1"/>
</dbReference>
<dbReference type="InterPro" id="IPR011909">
    <property type="entry name" value="GlrX_NrdH"/>
</dbReference>
<dbReference type="PROSITE" id="PS51354">
    <property type="entry name" value="GLUTAREDOXIN_2"/>
    <property type="match status" value="1"/>
</dbReference>
<dbReference type="Pfam" id="PF00462">
    <property type="entry name" value="Glutaredoxin"/>
    <property type="match status" value="1"/>
</dbReference>
<keyword evidence="6" id="KW-1015">Disulfide bond</keyword>
<evidence type="ECO:0000313" key="10">
    <source>
        <dbReference type="Proteomes" id="UP000192900"/>
    </source>
</evidence>
<dbReference type="PANTHER" id="PTHR34386:SF1">
    <property type="entry name" value="GLUTAREDOXIN-LIKE PROTEIN NRDH"/>
    <property type="match status" value="1"/>
</dbReference>
<evidence type="ECO:0000256" key="2">
    <source>
        <dbReference type="ARBA" id="ARBA00007787"/>
    </source>
</evidence>
<dbReference type="GO" id="GO:0045454">
    <property type="term" value="P:cell redox homeostasis"/>
    <property type="evidence" value="ECO:0007669"/>
    <property type="project" value="InterPro"/>
</dbReference>
<organism evidence="9 10">
    <name type="scientific">Pantoea alhagi</name>
    <dbReference type="NCBI Taxonomy" id="1891675"/>
    <lineage>
        <taxon>Bacteria</taxon>
        <taxon>Pseudomonadati</taxon>
        <taxon>Pseudomonadota</taxon>
        <taxon>Gammaproteobacteria</taxon>
        <taxon>Enterobacterales</taxon>
        <taxon>Erwiniaceae</taxon>
        <taxon>Pantoea</taxon>
    </lineage>
</organism>